<gene>
    <name evidence="2" type="ORF">SAMN05444170_6486</name>
</gene>
<keyword evidence="1" id="KW-0732">Signal</keyword>
<dbReference type="AlphaFoldDB" id="A0A1M7USJ7"/>
<evidence type="ECO:0000313" key="3">
    <source>
        <dbReference type="Proteomes" id="UP000184096"/>
    </source>
</evidence>
<dbReference type="EMBL" id="LT670849">
    <property type="protein sequence ID" value="SHN85929.1"/>
    <property type="molecule type" value="Genomic_DNA"/>
</dbReference>
<keyword evidence="3" id="KW-1185">Reference proteome</keyword>
<feature type="signal peptide" evidence="1">
    <location>
        <begin position="1"/>
        <end position="23"/>
    </location>
</feature>
<sequence length="130" mass="13511">MNKSGKLAAAIWCAALMSGSAFAADEDFFTHIHTDKAMANVTISPGISGPVDISIQLETVDETPLSAKSVSITLSNPDSGAKLSTVAASRSADDGWKARASLGPGKWMLALNIALSDTDHVEVESPILVK</sequence>
<reference evidence="3" key="1">
    <citation type="submission" date="2016-11" db="EMBL/GenBank/DDBJ databases">
        <authorList>
            <person name="Varghese N."/>
            <person name="Submissions S."/>
        </authorList>
    </citation>
    <scope>NUCLEOTIDE SEQUENCE [LARGE SCALE GENOMIC DNA]</scope>
    <source>
        <strain evidence="3">GAS401</strain>
    </source>
</reference>
<accession>A0A1M7USJ7</accession>
<dbReference type="OrthoDB" id="8374223at2"/>
<protein>
    <recommendedName>
        <fullName evidence="4">YtkA-like</fullName>
    </recommendedName>
</protein>
<dbReference type="RefSeq" id="WP_072824214.1">
    <property type="nucleotide sequence ID" value="NZ_LT670849.1"/>
</dbReference>
<evidence type="ECO:0000256" key="1">
    <source>
        <dbReference type="SAM" id="SignalP"/>
    </source>
</evidence>
<name>A0A1M7USJ7_9BRAD</name>
<dbReference type="Proteomes" id="UP000184096">
    <property type="component" value="Chromosome I"/>
</dbReference>
<feature type="chain" id="PRO_5013065529" description="YtkA-like" evidence="1">
    <location>
        <begin position="24"/>
        <end position="130"/>
    </location>
</feature>
<evidence type="ECO:0008006" key="4">
    <source>
        <dbReference type="Google" id="ProtNLM"/>
    </source>
</evidence>
<evidence type="ECO:0000313" key="2">
    <source>
        <dbReference type="EMBL" id="SHN85929.1"/>
    </source>
</evidence>
<organism evidence="2 3">
    <name type="scientific">Bradyrhizobium erythrophlei</name>
    <dbReference type="NCBI Taxonomy" id="1437360"/>
    <lineage>
        <taxon>Bacteria</taxon>
        <taxon>Pseudomonadati</taxon>
        <taxon>Pseudomonadota</taxon>
        <taxon>Alphaproteobacteria</taxon>
        <taxon>Hyphomicrobiales</taxon>
        <taxon>Nitrobacteraceae</taxon>
        <taxon>Bradyrhizobium</taxon>
    </lineage>
</organism>
<proteinExistence type="predicted"/>